<evidence type="ECO:0000313" key="1">
    <source>
        <dbReference type="EnsemblMetazoa" id="AMIN002295-PA"/>
    </source>
</evidence>
<proteinExistence type="predicted"/>
<reference evidence="2" key="1">
    <citation type="submission" date="2013-03" db="EMBL/GenBank/DDBJ databases">
        <title>The Genome Sequence of Anopheles minimus MINIMUS1.</title>
        <authorList>
            <consortium name="The Broad Institute Genomics Platform"/>
            <person name="Neafsey D.E."/>
            <person name="Walton C."/>
            <person name="Walker B."/>
            <person name="Young S.K."/>
            <person name="Zeng Q."/>
            <person name="Gargeya S."/>
            <person name="Fitzgerald M."/>
            <person name="Haas B."/>
            <person name="Abouelleil A."/>
            <person name="Allen A.W."/>
            <person name="Alvarado L."/>
            <person name="Arachchi H.M."/>
            <person name="Berlin A.M."/>
            <person name="Chapman S.B."/>
            <person name="Gainer-Dewar J."/>
            <person name="Goldberg J."/>
            <person name="Griggs A."/>
            <person name="Gujja S."/>
            <person name="Hansen M."/>
            <person name="Howarth C."/>
            <person name="Imamovic A."/>
            <person name="Ireland A."/>
            <person name="Larimer J."/>
            <person name="McCowan C."/>
            <person name="Murphy C."/>
            <person name="Pearson M."/>
            <person name="Poon T.W."/>
            <person name="Priest M."/>
            <person name="Roberts A."/>
            <person name="Saif S."/>
            <person name="Shea T."/>
            <person name="Sisk P."/>
            <person name="Sykes S."/>
            <person name="Wortman J."/>
            <person name="Nusbaum C."/>
            <person name="Birren B."/>
        </authorList>
    </citation>
    <scope>NUCLEOTIDE SEQUENCE [LARGE SCALE GENOMIC DNA]</scope>
    <source>
        <strain evidence="2">MINIMUS1</strain>
    </source>
</reference>
<evidence type="ECO:0000313" key="2">
    <source>
        <dbReference type="Proteomes" id="UP000075920"/>
    </source>
</evidence>
<organism evidence="1 2">
    <name type="scientific">Anopheles minimus</name>
    <dbReference type="NCBI Taxonomy" id="112268"/>
    <lineage>
        <taxon>Eukaryota</taxon>
        <taxon>Metazoa</taxon>
        <taxon>Ecdysozoa</taxon>
        <taxon>Arthropoda</taxon>
        <taxon>Hexapoda</taxon>
        <taxon>Insecta</taxon>
        <taxon>Pterygota</taxon>
        <taxon>Neoptera</taxon>
        <taxon>Endopterygota</taxon>
        <taxon>Diptera</taxon>
        <taxon>Nematocera</taxon>
        <taxon>Culicoidea</taxon>
        <taxon>Culicidae</taxon>
        <taxon>Anophelinae</taxon>
        <taxon>Anopheles</taxon>
    </lineage>
</organism>
<protein>
    <submittedName>
        <fullName evidence="1">Uncharacterized protein</fullName>
    </submittedName>
</protein>
<accession>A0A182VW50</accession>
<sequence>MLSAVHKKLVVLFVITLILN</sequence>
<reference evidence="1" key="2">
    <citation type="submission" date="2020-05" db="UniProtKB">
        <authorList>
            <consortium name="EnsemblMetazoa"/>
        </authorList>
    </citation>
    <scope>IDENTIFICATION</scope>
    <source>
        <strain evidence="1">MINIMUS1</strain>
    </source>
</reference>
<keyword evidence="2" id="KW-1185">Reference proteome</keyword>
<name>A0A182VW50_9DIPT</name>
<dbReference type="EnsemblMetazoa" id="AMIN002295-RA">
    <property type="protein sequence ID" value="AMIN002295-PA"/>
    <property type="gene ID" value="AMIN002295"/>
</dbReference>
<dbReference type="VEuPathDB" id="VectorBase:AMIN002295"/>
<dbReference type="Proteomes" id="UP000075920">
    <property type="component" value="Unassembled WGS sequence"/>
</dbReference>
<dbReference type="AlphaFoldDB" id="A0A182VW50"/>